<dbReference type="Gene3D" id="3.40.50.1820">
    <property type="entry name" value="alpha/beta hydrolase"/>
    <property type="match status" value="1"/>
</dbReference>
<reference evidence="5 7" key="2">
    <citation type="journal article" date="2019" name="Genome Biol. Evol.">
        <title>Insights into the evolution of the New World diploid cottons (Gossypium, subgenus Houzingenia) based on genome sequencing.</title>
        <authorList>
            <person name="Grover C.E."/>
            <person name="Arick M.A. 2nd"/>
            <person name="Thrash A."/>
            <person name="Conover J.L."/>
            <person name="Sanders W.S."/>
            <person name="Peterson D.G."/>
            <person name="Frelichowski J.E."/>
            <person name="Scheffler J.A."/>
            <person name="Scheffler B.E."/>
            <person name="Wendel J.F."/>
        </authorList>
    </citation>
    <scope>NUCLEOTIDE SEQUENCE [LARGE SCALE GENOMIC DNA]</scope>
    <source>
        <strain evidence="5">8</strain>
        <tissue evidence="5">Leaf</tissue>
    </source>
</reference>
<dbReference type="OMA" id="SPAFPNY"/>
<dbReference type="GO" id="GO:0016787">
    <property type="term" value="F:hydrolase activity"/>
    <property type="evidence" value="ECO:0007669"/>
    <property type="project" value="UniProtKB-KW"/>
</dbReference>
<proteinExistence type="inferred from homology"/>
<feature type="domain" description="Alpha/beta hydrolase fold-3" evidence="3">
    <location>
        <begin position="75"/>
        <end position="298"/>
    </location>
</feature>
<dbReference type="PROSITE" id="PS01173">
    <property type="entry name" value="LIPASE_GDXG_HIS"/>
    <property type="match status" value="1"/>
</dbReference>
<dbReference type="EMBL" id="JABEZZ010000005">
    <property type="protein sequence ID" value="MBA0585672.1"/>
    <property type="molecule type" value="Genomic_DNA"/>
</dbReference>
<keyword evidence="6" id="KW-1185">Reference proteome</keyword>
<dbReference type="PANTHER" id="PTHR23024:SF577">
    <property type="entry name" value="CARBOXYLESTERASE 2-RELATED"/>
    <property type="match status" value="1"/>
</dbReference>
<accession>A0A0D2RIU8</accession>
<dbReference type="KEGG" id="gra:105797339"/>
<evidence type="ECO:0000259" key="3">
    <source>
        <dbReference type="Pfam" id="PF07859"/>
    </source>
</evidence>
<dbReference type="Pfam" id="PF07859">
    <property type="entry name" value="Abhydrolase_3"/>
    <property type="match status" value="1"/>
</dbReference>
<evidence type="ECO:0000313" key="7">
    <source>
        <dbReference type="Proteomes" id="UP000593578"/>
    </source>
</evidence>
<dbReference type="OrthoDB" id="408631at2759"/>
<evidence type="ECO:0000256" key="2">
    <source>
        <dbReference type="ARBA" id="ARBA00022801"/>
    </source>
</evidence>
<dbReference type="Proteomes" id="UP000032304">
    <property type="component" value="Chromosome 5"/>
</dbReference>
<dbReference type="AlphaFoldDB" id="A0A0D2RIU8"/>
<reference evidence="4 6" key="1">
    <citation type="journal article" date="2012" name="Nature">
        <title>Repeated polyploidization of Gossypium genomes and the evolution of spinnable cotton fibres.</title>
        <authorList>
            <person name="Paterson A.H."/>
            <person name="Wendel J.F."/>
            <person name="Gundlach H."/>
            <person name="Guo H."/>
            <person name="Jenkins J."/>
            <person name="Jin D."/>
            <person name="Llewellyn D."/>
            <person name="Showmaker K.C."/>
            <person name="Shu S."/>
            <person name="Udall J."/>
            <person name="Yoo M.J."/>
            <person name="Byers R."/>
            <person name="Chen W."/>
            <person name="Doron-Faigenboim A."/>
            <person name="Duke M.V."/>
            <person name="Gong L."/>
            <person name="Grimwood J."/>
            <person name="Grover C."/>
            <person name="Grupp K."/>
            <person name="Hu G."/>
            <person name="Lee T.H."/>
            <person name="Li J."/>
            <person name="Lin L."/>
            <person name="Liu T."/>
            <person name="Marler B.S."/>
            <person name="Page J.T."/>
            <person name="Roberts A.W."/>
            <person name="Romanel E."/>
            <person name="Sanders W.S."/>
            <person name="Szadkowski E."/>
            <person name="Tan X."/>
            <person name="Tang H."/>
            <person name="Xu C."/>
            <person name="Wang J."/>
            <person name="Wang Z."/>
            <person name="Zhang D."/>
            <person name="Zhang L."/>
            <person name="Ashrafi H."/>
            <person name="Bedon F."/>
            <person name="Bowers J.E."/>
            <person name="Brubaker C.L."/>
            <person name="Chee P.W."/>
            <person name="Das S."/>
            <person name="Gingle A.R."/>
            <person name="Haigler C.H."/>
            <person name="Harker D."/>
            <person name="Hoffmann L.V."/>
            <person name="Hovav R."/>
            <person name="Jones D.C."/>
            <person name="Lemke C."/>
            <person name="Mansoor S."/>
            <person name="ur Rahman M."/>
            <person name="Rainville L.N."/>
            <person name="Rambani A."/>
            <person name="Reddy U.K."/>
            <person name="Rong J.K."/>
            <person name="Saranga Y."/>
            <person name="Scheffler B.E."/>
            <person name="Scheffler J.A."/>
            <person name="Stelly D.M."/>
            <person name="Triplett B.A."/>
            <person name="Van Deynze A."/>
            <person name="Vaslin M.F."/>
            <person name="Waghmare V.N."/>
            <person name="Walford S.A."/>
            <person name="Wright R.J."/>
            <person name="Zaki E.A."/>
            <person name="Zhang T."/>
            <person name="Dennis E.S."/>
            <person name="Mayer K.F."/>
            <person name="Peterson D.G."/>
            <person name="Rokhsar D.S."/>
            <person name="Wang X."/>
            <person name="Schmutz J."/>
        </authorList>
    </citation>
    <scope>NUCLEOTIDE SEQUENCE [LARGE SCALE GENOMIC DNA]</scope>
</reference>
<gene>
    <name evidence="4" type="ORF">B456_005G103700</name>
    <name evidence="5" type="ORF">Gorai_016439</name>
</gene>
<dbReference type="PANTHER" id="PTHR23024">
    <property type="entry name" value="ARYLACETAMIDE DEACETYLASE"/>
    <property type="match status" value="1"/>
</dbReference>
<dbReference type="InterPro" id="IPR013094">
    <property type="entry name" value="AB_hydrolase_3"/>
</dbReference>
<evidence type="ECO:0000313" key="5">
    <source>
        <dbReference type="EMBL" id="MBA0585672.1"/>
    </source>
</evidence>
<dbReference type="EMBL" id="CM001744">
    <property type="protein sequence ID" value="KJB29501.1"/>
    <property type="molecule type" value="Genomic_DNA"/>
</dbReference>
<dbReference type="eggNOG" id="KOG1515">
    <property type="taxonomic scope" value="Eukaryota"/>
</dbReference>
<organism evidence="4 6">
    <name type="scientific">Gossypium raimondii</name>
    <name type="common">Peruvian cotton</name>
    <name type="synonym">Gossypium klotzschianum subsp. raimondii</name>
    <dbReference type="NCBI Taxonomy" id="29730"/>
    <lineage>
        <taxon>Eukaryota</taxon>
        <taxon>Viridiplantae</taxon>
        <taxon>Streptophyta</taxon>
        <taxon>Embryophyta</taxon>
        <taxon>Tracheophyta</taxon>
        <taxon>Spermatophyta</taxon>
        <taxon>Magnoliopsida</taxon>
        <taxon>eudicotyledons</taxon>
        <taxon>Gunneridae</taxon>
        <taxon>Pentapetalae</taxon>
        <taxon>rosids</taxon>
        <taxon>malvids</taxon>
        <taxon>Malvales</taxon>
        <taxon>Malvaceae</taxon>
        <taxon>Malvoideae</taxon>
        <taxon>Gossypium</taxon>
    </lineage>
</organism>
<evidence type="ECO:0000313" key="6">
    <source>
        <dbReference type="Proteomes" id="UP000032304"/>
    </source>
</evidence>
<dbReference type="STRING" id="29730.A0A0D2RIU8"/>
<name>A0A0D2RIU8_GOSRA</name>
<keyword evidence="2" id="KW-0378">Hydrolase</keyword>
<sequence>MGSDTSEVALDLFPYLKVYKDGTLERIAGVEVVPPGLDPQTNVLSKDILIVPQTGVSARIYRPNFVIKDQKLPFVVYFHGGAFCVASPAFPNYHNSLNKLVAEANIVALSVDYRLVPEHPLPTAYQDSWAALQWVASHKEEDGHHHEGWIKDYVDLDQVFLVGDSAGANIAHHLAFRIKESDLGQSFKILGIGMIHPYFWGTNPIGSETADGLRKELVDKWWLYVCPSDKGCDDPFINPFVDGSPDLAGLACHGILVIVAEKDILRDRGRFYYDKLVKSGWRGKAEIMENEGEDHVFHIFNPDCDKAKSLMKRLAAFLNQGSGKGIVE</sequence>
<dbReference type="InterPro" id="IPR050466">
    <property type="entry name" value="Carboxylest/Gibb_receptor"/>
</dbReference>
<reference evidence="5" key="3">
    <citation type="submission" date="2020-04" db="EMBL/GenBank/DDBJ databases">
        <authorList>
            <person name="Grover C.E."/>
            <person name="Arick M.A. II"/>
            <person name="Thrash A."/>
            <person name="Conover J.L."/>
            <person name="Sanders W.S."/>
            <person name="Peterson D.G."/>
            <person name="Scheffler J.A."/>
            <person name="Scheffler B.E."/>
            <person name="Wendel J.F."/>
        </authorList>
    </citation>
    <scope>NUCLEOTIDE SEQUENCE</scope>
    <source>
        <strain evidence="5">8</strain>
        <tissue evidence="5">Leaf</tissue>
    </source>
</reference>
<dbReference type="SUPFAM" id="SSF53474">
    <property type="entry name" value="alpha/beta-Hydrolases"/>
    <property type="match status" value="1"/>
</dbReference>
<dbReference type="Gramene" id="KJB29501">
    <property type="protein sequence ID" value="KJB29501"/>
    <property type="gene ID" value="B456_005G103700"/>
</dbReference>
<evidence type="ECO:0000256" key="1">
    <source>
        <dbReference type="ARBA" id="ARBA00010515"/>
    </source>
</evidence>
<dbReference type="Proteomes" id="UP000593578">
    <property type="component" value="Unassembled WGS sequence"/>
</dbReference>
<protein>
    <recommendedName>
        <fullName evidence="3">Alpha/beta hydrolase fold-3 domain-containing protein</fullName>
    </recommendedName>
</protein>
<dbReference type="InterPro" id="IPR002168">
    <property type="entry name" value="Lipase_GDXG_HIS_AS"/>
</dbReference>
<comment type="similarity">
    <text evidence="1">Belongs to the 'GDXG' lipolytic enzyme family.</text>
</comment>
<evidence type="ECO:0000313" key="4">
    <source>
        <dbReference type="EMBL" id="KJB29501.1"/>
    </source>
</evidence>
<dbReference type="InterPro" id="IPR029058">
    <property type="entry name" value="AB_hydrolase_fold"/>
</dbReference>